<dbReference type="AlphaFoldDB" id="A0A9W8AQX5"/>
<dbReference type="GO" id="GO:0009435">
    <property type="term" value="P:NAD+ biosynthetic process"/>
    <property type="evidence" value="ECO:0007669"/>
    <property type="project" value="InterPro"/>
</dbReference>
<dbReference type="InterPro" id="IPR015424">
    <property type="entry name" value="PyrdxlP-dep_Trfase"/>
</dbReference>
<sequence>MARIVGAKPDETAVLNTLTVNIHFLLAAFYKPTSSRYKILMESKPFPSDRYAVESHMRMKGYDPSEALIMCAPREGEHWLRTEDILQTIKDQGDTIAIVFFSGVQYYTGQLFDMQRITQAGHAQGCLVGFDLAHA</sequence>
<evidence type="ECO:0000256" key="1">
    <source>
        <dbReference type="ARBA" id="ARBA00022898"/>
    </source>
</evidence>
<dbReference type="EC" id="3.7.1.3" evidence="2"/>
<keyword evidence="3" id="KW-1185">Reference proteome</keyword>
<gene>
    <name evidence="2" type="primary">FLU2</name>
    <name evidence="2" type="ORF">H4R34_006421</name>
</gene>
<dbReference type="GO" id="GO:0019441">
    <property type="term" value="P:L-tryptophan catabolic process to kynurenine"/>
    <property type="evidence" value="ECO:0007669"/>
    <property type="project" value="TreeGrafter"/>
</dbReference>
<dbReference type="EMBL" id="JANBQB010002413">
    <property type="protein sequence ID" value="KAJ1967155.1"/>
    <property type="molecule type" value="Genomic_DNA"/>
</dbReference>
<reference evidence="2" key="1">
    <citation type="submission" date="2022-07" db="EMBL/GenBank/DDBJ databases">
        <title>Phylogenomic reconstructions and comparative analyses of Kickxellomycotina fungi.</title>
        <authorList>
            <person name="Reynolds N.K."/>
            <person name="Stajich J.E."/>
            <person name="Barry K."/>
            <person name="Grigoriev I.V."/>
            <person name="Crous P."/>
            <person name="Smith M.E."/>
        </authorList>
    </citation>
    <scope>NUCLEOTIDE SEQUENCE</scope>
    <source>
        <strain evidence="2">RSA 567</strain>
    </source>
</reference>
<dbReference type="InterPro" id="IPR010111">
    <property type="entry name" value="Kynureninase"/>
</dbReference>
<dbReference type="GO" id="GO:0030429">
    <property type="term" value="F:kynureninase activity"/>
    <property type="evidence" value="ECO:0007669"/>
    <property type="project" value="UniProtKB-EC"/>
</dbReference>
<comment type="caution">
    <text evidence="2">The sequence shown here is derived from an EMBL/GenBank/DDBJ whole genome shotgun (WGS) entry which is preliminary data.</text>
</comment>
<accession>A0A9W8AQX5</accession>
<keyword evidence="1" id="KW-0663">Pyridoxal phosphate</keyword>
<dbReference type="OrthoDB" id="5978656at2759"/>
<organism evidence="2 3">
    <name type="scientific">Dimargaris verticillata</name>
    <dbReference type="NCBI Taxonomy" id="2761393"/>
    <lineage>
        <taxon>Eukaryota</taxon>
        <taxon>Fungi</taxon>
        <taxon>Fungi incertae sedis</taxon>
        <taxon>Zoopagomycota</taxon>
        <taxon>Kickxellomycotina</taxon>
        <taxon>Dimargaritomycetes</taxon>
        <taxon>Dimargaritales</taxon>
        <taxon>Dimargaritaceae</taxon>
        <taxon>Dimargaris</taxon>
    </lineage>
</organism>
<dbReference type="PANTHER" id="PTHR14084">
    <property type="entry name" value="KYNURENINASE"/>
    <property type="match status" value="1"/>
</dbReference>
<name>A0A9W8AQX5_9FUNG</name>
<dbReference type="GO" id="GO:0005737">
    <property type="term" value="C:cytoplasm"/>
    <property type="evidence" value="ECO:0007669"/>
    <property type="project" value="InterPro"/>
</dbReference>
<dbReference type="PANTHER" id="PTHR14084:SF0">
    <property type="entry name" value="KYNURENINASE"/>
    <property type="match status" value="1"/>
</dbReference>
<dbReference type="SUPFAM" id="SSF53383">
    <property type="entry name" value="PLP-dependent transferases"/>
    <property type="match status" value="1"/>
</dbReference>
<dbReference type="Gene3D" id="3.40.640.10">
    <property type="entry name" value="Type I PLP-dependent aspartate aminotransferase-like (Major domain)"/>
    <property type="match status" value="1"/>
</dbReference>
<proteinExistence type="predicted"/>
<dbReference type="GO" id="GO:0030170">
    <property type="term" value="F:pyridoxal phosphate binding"/>
    <property type="evidence" value="ECO:0007669"/>
    <property type="project" value="InterPro"/>
</dbReference>
<feature type="non-terminal residue" evidence="2">
    <location>
        <position position="135"/>
    </location>
</feature>
<keyword evidence="2" id="KW-0378">Hydrolase</keyword>
<dbReference type="GO" id="GO:0043420">
    <property type="term" value="P:anthranilate metabolic process"/>
    <property type="evidence" value="ECO:0007669"/>
    <property type="project" value="TreeGrafter"/>
</dbReference>
<dbReference type="Proteomes" id="UP001151582">
    <property type="component" value="Unassembled WGS sequence"/>
</dbReference>
<evidence type="ECO:0000313" key="3">
    <source>
        <dbReference type="Proteomes" id="UP001151582"/>
    </source>
</evidence>
<protein>
    <submittedName>
        <fullName evidence="2">Kynureninase</fullName>
        <ecNumber evidence="2">3.7.1.3</ecNumber>
    </submittedName>
</protein>
<dbReference type="InterPro" id="IPR015421">
    <property type="entry name" value="PyrdxlP-dep_Trfase_major"/>
</dbReference>
<evidence type="ECO:0000313" key="2">
    <source>
        <dbReference type="EMBL" id="KAJ1967155.1"/>
    </source>
</evidence>